<keyword evidence="1" id="KW-0472">Membrane</keyword>
<accession>A0ABU3T4L8</accession>
<dbReference type="EMBL" id="JAWDIS010000001">
    <property type="protein sequence ID" value="MDU0366317.1"/>
    <property type="molecule type" value="Genomic_DNA"/>
</dbReference>
<proteinExistence type="predicted"/>
<sequence>MSRSRRPWGAVFSGVAAVILAAPTLVFPADSPTEPKLGFLAVGTVVFAVSVVRIRAEGIERITAPPEEPVTEE</sequence>
<dbReference type="Proteomes" id="UP001263371">
    <property type="component" value="Unassembled WGS sequence"/>
</dbReference>
<protein>
    <submittedName>
        <fullName evidence="2">Uncharacterized protein</fullName>
    </submittedName>
</protein>
<reference evidence="2 3" key="1">
    <citation type="submission" date="2023-09" db="EMBL/GenBank/DDBJ databases">
        <title>Microbacterium fusihabitans sp. nov., Microbacterium phycihabitans sp. nov., and Microbacterium cervinum sp. nov., isolated from dried seaweeds of beach.</title>
        <authorList>
            <person name="Lee S.D."/>
        </authorList>
    </citation>
    <scope>NUCLEOTIDE SEQUENCE [LARGE SCALE GENOMIC DNA]</scope>
    <source>
        <strain evidence="2 3">KSW4-17</strain>
    </source>
</reference>
<evidence type="ECO:0000313" key="2">
    <source>
        <dbReference type="EMBL" id="MDU0366317.1"/>
    </source>
</evidence>
<dbReference type="RefSeq" id="WP_315993575.1">
    <property type="nucleotide sequence ID" value="NZ_JAWDIS010000001.1"/>
</dbReference>
<keyword evidence="1" id="KW-1133">Transmembrane helix</keyword>
<name>A0ABU3T4L8_9MICO</name>
<organism evidence="2 3">
    <name type="scientific">Microbacterium galbum</name>
    <dbReference type="NCBI Taxonomy" id="3075994"/>
    <lineage>
        <taxon>Bacteria</taxon>
        <taxon>Bacillati</taxon>
        <taxon>Actinomycetota</taxon>
        <taxon>Actinomycetes</taxon>
        <taxon>Micrococcales</taxon>
        <taxon>Microbacteriaceae</taxon>
        <taxon>Microbacterium</taxon>
    </lineage>
</organism>
<comment type="caution">
    <text evidence="2">The sequence shown here is derived from an EMBL/GenBank/DDBJ whole genome shotgun (WGS) entry which is preliminary data.</text>
</comment>
<evidence type="ECO:0000313" key="3">
    <source>
        <dbReference type="Proteomes" id="UP001263371"/>
    </source>
</evidence>
<keyword evidence="1" id="KW-0812">Transmembrane</keyword>
<evidence type="ECO:0000256" key="1">
    <source>
        <dbReference type="SAM" id="Phobius"/>
    </source>
</evidence>
<keyword evidence="3" id="KW-1185">Reference proteome</keyword>
<gene>
    <name evidence="2" type="ORF">RWH45_03755</name>
</gene>
<feature type="transmembrane region" description="Helical" evidence="1">
    <location>
        <begin position="38"/>
        <end position="56"/>
    </location>
</feature>